<dbReference type="NCBIfam" id="NF007233">
    <property type="entry name" value="PRK09653.1"/>
    <property type="match status" value="1"/>
</dbReference>
<dbReference type="GeneID" id="85006839"/>
<dbReference type="eggNOG" id="COG0280">
    <property type="taxonomic scope" value="Bacteria"/>
</dbReference>
<feature type="domain" description="Phosphate acetyl/butaryl transferase" evidence="9">
    <location>
        <begin position="4"/>
        <end position="323"/>
    </location>
</feature>
<proteinExistence type="inferred from homology"/>
<dbReference type="InterPro" id="IPR042113">
    <property type="entry name" value="P_AcTrfase_dom1"/>
</dbReference>
<dbReference type="NCBIfam" id="TIGR00651">
    <property type="entry name" value="pta"/>
    <property type="match status" value="1"/>
</dbReference>
<comment type="catalytic activity">
    <reaction evidence="1">
        <text>acetyl-CoA + phosphate = acetyl phosphate + CoA</text>
        <dbReference type="Rhea" id="RHEA:19521"/>
        <dbReference type="ChEBI" id="CHEBI:22191"/>
        <dbReference type="ChEBI" id="CHEBI:43474"/>
        <dbReference type="ChEBI" id="CHEBI:57287"/>
        <dbReference type="ChEBI" id="CHEBI:57288"/>
        <dbReference type="EC" id="2.3.1.8"/>
    </reaction>
</comment>
<keyword evidence="11" id="KW-1185">Reference proteome</keyword>
<keyword evidence="7 10" id="KW-0012">Acyltransferase</keyword>
<evidence type="ECO:0000259" key="9">
    <source>
        <dbReference type="Pfam" id="PF01515"/>
    </source>
</evidence>
<comment type="caution">
    <text evidence="10">The sequence shown here is derived from an EMBL/GenBank/DDBJ whole genome shotgun (WGS) entry which is preliminary data.</text>
</comment>
<dbReference type="SUPFAM" id="SSF53659">
    <property type="entry name" value="Isocitrate/Isopropylmalate dehydrogenase-like"/>
    <property type="match status" value="1"/>
</dbReference>
<comment type="pathway">
    <text evidence="2">Metabolic intermediate biosynthesis; acetyl-CoA biosynthesis; acetyl-CoA from acetate: step 2/2.</text>
</comment>
<evidence type="ECO:0000256" key="2">
    <source>
        <dbReference type="ARBA" id="ARBA00004989"/>
    </source>
</evidence>
<name>D0WED5_SLAES</name>
<protein>
    <recommendedName>
        <fullName evidence="5">Phosphate acetyltransferase</fullName>
        <ecNumber evidence="4">2.3.1.8</ecNumber>
    </recommendedName>
    <alternativeName>
        <fullName evidence="8">Phosphotransacetylase</fullName>
    </alternativeName>
</protein>
<dbReference type="EMBL" id="ACUX02000004">
    <property type="protein sequence ID" value="EEZ62073.1"/>
    <property type="molecule type" value="Genomic_DNA"/>
</dbReference>
<dbReference type="InterPro" id="IPR012147">
    <property type="entry name" value="P_Ac_Bu_trans"/>
</dbReference>
<dbReference type="OrthoDB" id="9808984at2"/>
<organism evidence="10 11">
    <name type="scientific">Slackia exigua (strain ATCC 700122 / DSM 15923 / CIP 105133 / JCM 11022 / KCTC 5966 / S-7)</name>
    <dbReference type="NCBI Taxonomy" id="649764"/>
    <lineage>
        <taxon>Bacteria</taxon>
        <taxon>Bacillati</taxon>
        <taxon>Actinomycetota</taxon>
        <taxon>Coriobacteriia</taxon>
        <taxon>Eggerthellales</taxon>
        <taxon>Eggerthellaceae</taxon>
        <taxon>Slackia</taxon>
    </lineage>
</organism>
<dbReference type="Pfam" id="PF01515">
    <property type="entry name" value="PTA_PTB"/>
    <property type="match status" value="1"/>
</dbReference>
<dbReference type="InterPro" id="IPR050500">
    <property type="entry name" value="Phos_Acetyltrans/Butyryltrans"/>
</dbReference>
<evidence type="ECO:0000256" key="5">
    <source>
        <dbReference type="ARBA" id="ARBA00021528"/>
    </source>
</evidence>
<evidence type="ECO:0000256" key="3">
    <source>
        <dbReference type="ARBA" id="ARBA00005656"/>
    </source>
</evidence>
<evidence type="ECO:0000256" key="8">
    <source>
        <dbReference type="ARBA" id="ARBA00031108"/>
    </source>
</evidence>
<evidence type="ECO:0000256" key="4">
    <source>
        <dbReference type="ARBA" id="ARBA00012707"/>
    </source>
</evidence>
<gene>
    <name evidence="10" type="primary">pta</name>
    <name evidence="10" type="ORF">HMPREF0762_00165</name>
</gene>
<dbReference type="AlphaFoldDB" id="D0WED5"/>
<dbReference type="Gene3D" id="3.40.50.10950">
    <property type="match status" value="1"/>
</dbReference>
<evidence type="ECO:0000256" key="6">
    <source>
        <dbReference type="ARBA" id="ARBA00022679"/>
    </source>
</evidence>
<evidence type="ECO:0000313" key="10">
    <source>
        <dbReference type="EMBL" id="EEZ62073.1"/>
    </source>
</evidence>
<dbReference type="PANTHER" id="PTHR43356">
    <property type="entry name" value="PHOSPHATE ACETYLTRANSFERASE"/>
    <property type="match status" value="1"/>
</dbReference>
<evidence type="ECO:0000256" key="7">
    <source>
        <dbReference type="ARBA" id="ARBA00023315"/>
    </source>
</evidence>
<comment type="similarity">
    <text evidence="3">Belongs to the phosphate acetyltransferase and butyryltransferase family.</text>
</comment>
<dbReference type="InterPro" id="IPR002505">
    <property type="entry name" value="PTA_PTB"/>
</dbReference>
<dbReference type="GO" id="GO:0008959">
    <property type="term" value="F:phosphate acetyltransferase activity"/>
    <property type="evidence" value="ECO:0007669"/>
    <property type="project" value="UniProtKB-EC"/>
</dbReference>
<dbReference type="RefSeq" id="WP_006361409.1">
    <property type="nucleotide sequence ID" value="NZ_GG700630.1"/>
</dbReference>
<dbReference type="Proteomes" id="UP000006001">
    <property type="component" value="Unassembled WGS sequence"/>
</dbReference>
<dbReference type="PANTHER" id="PTHR43356:SF3">
    <property type="entry name" value="PHOSPHATE ACETYLTRANSFERASE"/>
    <property type="match status" value="1"/>
</dbReference>
<dbReference type="EC" id="2.3.1.8" evidence="4"/>
<evidence type="ECO:0000256" key="1">
    <source>
        <dbReference type="ARBA" id="ARBA00000705"/>
    </source>
</evidence>
<dbReference type="STRING" id="649764.HMPREF0762_00165"/>
<dbReference type="InterPro" id="IPR042112">
    <property type="entry name" value="P_AcTrfase_dom2"/>
</dbReference>
<keyword evidence="6 10" id="KW-0808">Transferase</keyword>
<accession>D0WED5</accession>
<evidence type="ECO:0000313" key="11">
    <source>
        <dbReference type="Proteomes" id="UP000006001"/>
    </source>
</evidence>
<dbReference type="InterPro" id="IPR004614">
    <property type="entry name" value="P_AcTrfase"/>
</dbReference>
<dbReference type="PIRSF" id="PIRSF000428">
    <property type="entry name" value="P_Ac_trans"/>
    <property type="match status" value="1"/>
</dbReference>
<dbReference type="Gene3D" id="3.40.50.10750">
    <property type="entry name" value="Isocitrate/Isopropylmalate dehydrogenase-like"/>
    <property type="match status" value="1"/>
</dbReference>
<reference evidence="10" key="1">
    <citation type="submission" date="2009-10" db="EMBL/GenBank/DDBJ databases">
        <authorList>
            <person name="Weinstock G."/>
            <person name="Sodergren E."/>
            <person name="Clifton S."/>
            <person name="Fulton L."/>
            <person name="Fulton B."/>
            <person name="Courtney L."/>
            <person name="Fronick C."/>
            <person name="Harrison M."/>
            <person name="Strong C."/>
            <person name="Farmer C."/>
            <person name="Delahaunty K."/>
            <person name="Markovic C."/>
            <person name="Hall O."/>
            <person name="Minx P."/>
            <person name="Tomlinson C."/>
            <person name="Mitreva M."/>
            <person name="Nelson J."/>
            <person name="Hou S."/>
            <person name="Wollam A."/>
            <person name="Pepin K.H."/>
            <person name="Johnson M."/>
            <person name="Bhonagiri V."/>
            <person name="Nash W.E."/>
            <person name="Warren W."/>
            <person name="Chinwalla A."/>
            <person name="Mardis E.R."/>
            <person name="Wilson R.K."/>
        </authorList>
    </citation>
    <scope>NUCLEOTIDE SEQUENCE [LARGE SCALE GENOMIC DNA]</scope>
    <source>
        <strain evidence="10">ATCC 700122</strain>
    </source>
</reference>
<sequence>MSTFMSDVYSQAKKQKTTIVLPEGEDERTLVAAERILTEGLADLIIIGNPQAIASSGYDLSGATVIDNTTDPLRAELAETLFEIRKAKGMTIEQADALMDDVTYFGTMLLKTGRAQGLVSGACHPTKDVLSPALRVIKTKPGTKVVSSFFIMEIPNEAYGDDGLMLFSDCAVCIQPNAEELSEIAVASARSFKDLTGAEPRVAMLSHATKGSVIDDDAAKVVEAARLAREKAPEFLIDGELQADAAIVQSVGASKAPDSSVAGCANVLVFPDLDAANIGYKLVQRLAGANAFGPITQGLNAPMNDLSRGCSAEDIVAVVAITAVQAQGIA</sequence>
<dbReference type="HOGENOM" id="CLU_019723_0_1_11"/>